<proteinExistence type="predicted"/>
<accession>A0ACC1X2K4</accession>
<keyword evidence="1" id="KW-0371">Homeobox</keyword>
<evidence type="ECO:0000313" key="2">
    <source>
        <dbReference type="Proteomes" id="UP001164539"/>
    </source>
</evidence>
<organism evidence="1 2">
    <name type="scientific">Melia azedarach</name>
    <name type="common">Chinaberry tree</name>
    <dbReference type="NCBI Taxonomy" id="155640"/>
    <lineage>
        <taxon>Eukaryota</taxon>
        <taxon>Viridiplantae</taxon>
        <taxon>Streptophyta</taxon>
        <taxon>Embryophyta</taxon>
        <taxon>Tracheophyta</taxon>
        <taxon>Spermatophyta</taxon>
        <taxon>Magnoliopsida</taxon>
        <taxon>eudicotyledons</taxon>
        <taxon>Gunneridae</taxon>
        <taxon>Pentapetalae</taxon>
        <taxon>rosids</taxon>
        <taxon>malvids</taxon>
        <taxon>Sapindales</taxon>
        <taxon>Meliaceae</taxon>
        <taxon>Melia</taxon>
    </lineage>
</organism>
<gene>
    <name evidence="1" type="ORF">OWV82_021757</name>
</gene>
<dbReference type="EMBL" id="CM051405">
    <property type="protein sequence ID" value="KAJ4704914.1"/>
    <property type="molecule type" value="Genomic_DNA"/>
</dbReference>
<evidence type="ECO:0000313" key="1">
    <source>
        <dbReference type="EMBL" id="KAJ4704914.1"/>
    </source>
</evidence>
<keyword evidence="2" id="KW-1185">Reference proteome</keyword>
<sequence>MSFCKLNIDQSAISMIMSCSIFHVKMKLLVVFLVAMVMISSCLGLSKREMLGGIYGQEQRHQVQKGKSVEAKKYYTSLDDDQYPEKNINNHHNIPRQDYNSGDSSNDGSG</sequence>
<protein>
    <submittedName>
        <fullName evidence="1">Homeobox protein like</fullName>
    </submittedName>
</protein>
<reference evidence="1 2" key="1">
    <citation type="journal article" date="2023" name="Science">
        <title>Complex scaffold remodeling in plant triterpene biosynthesis.</title>
        <authorList>
            <person name="De La Pena R."/>
            <person name="Hodgson H."/>
            <person name="Liu J.C."/>
            <person name="Stephenson M.J."/>
            <person name="Martin A.C."/>
            <person name="Owen C."/>
            <person name="Harkess A."/>
            <person name="Leebens-Mack J."/>
            <person name="Jimenez L.E."/>
            <person name="Osbourn A."/>
            <person name="Sattely E.S."/>
        </authorList>
    </citation>
    <scope>NUCLEOTIDE SEQUENCE [LARGE SCALE GENOMIC DNA]</scope>
    <source>
        <strain evidence="2">cv. JPN11</strain>
        <tissue evidence="1">Leaf</tissue>
    </source>
</reference>
<dbReference type="Proteomes" id="UP001164539">
    <property type="component" value="Chromosome 12"/>
</dbReference>
<comment type="caution">
    <text evidence="1">The sequence shown here is derived from an EMBL/GenBank/DDBJ whole genome shotgun (WGS) entry which is preliminary data.</text>
</comment>
<name>A0ACC1X2K4_MELAZ</name>
<keyword evidence="1" id="KW-0238">DNA-binding</keyword>